<sequence>MKRWWRGRDGEGRDGGRRRNGWFGWRWRRVGERKERKKKE</sequence>
<evidence type="ECO:0000313" key="1">
    <source>
        <dbReference type="EnsemblPlants" id="MELO3C028050.2.1"/>
    </source>
</evidence>
<proteinExistence type="predicted"/>
<dbReference type="Gramene" id="MELO3C028050.2.1">
    <property type="protein sequence ID" value="MELO3C028050.2.1"/>
    <property type="gene ID" value="MELO3C028050.2"/>
</dbReference>
<organism evidence="1">
    <name type="scientific">Cucumis melo</name>
    <name type="common">Muskmelon</name>
    <dbReference type="NCBI Taxonomy" id="3656"/>
    <lineage>
        <taxon>Eukaryota</taxon>
        <taxon>Viridiplantae</taxon>
        <taxon>Streptophyta</taxon>
        <taxon>Embryophyta</taxon>
        <taxon>Tracheophyta</taxon>
        <taxon>Spermatophyta</taxon>
        <taxon>Magnoliopsida</taxon>
        <taxon>eudicotyledons</taxon>
        <taxon>Gunneridae</taxon>
        <taxon>Pentapetalae</taxon>
        <taxon>rosids</taxon>
        <taxon>fabids</taxon>
        <taxon>Cucurbitales</taxon>
        <taxon>Cucurbitaceae</taxon>
        <taxon>Benincaseae</taxon>
        <taxon>Cucumis</taxon>
    </lineage>
</organism>
<accession>A0A9I9E384</accession>
<dbReference type="AlphaFoldDB" id="A0A9I9E384"/>
<dbReference type="EnsemblPlants" id="MELO3C028050.2.1">
    <property type="protein sequence ID" value="MELO3C028050.2.1"/>
    <property type="gene ID" value="MELO3C028050.2"/>
</dbReference>
<reference evidence="1" key="1">
    <citation type="submission" date="2023-03" db="UniProtKB">
        <authorList>
            <consortium name="EnsemblPlants"/>
        </authorList>
    </citation>
    <scope>IDENTIFICATION</scope>
</reference>
<name>A0A9I9E384_CUCME</name>
<protein>
    <submittedName>
        <fullName evidence="1">Uncharacterized protein</fullName>
    </submittedName>
</protein>